<feature type="compositionally biased region" description="Basic and acidic residues" evidence="1">
    <location>
        <begin position="787"/>
        <end position="821"/>
    </location>
</feature>
<dbReference type="RefSeq" id="XP_056848958.1">
    <property type="nucleotide sequence ID" value="XM_056992978.1"/>
</dbReference>
<dbReference type="OrthoDB" id="1112124at2759"/>
<feature type="compositionally biased region" description="Basic residues" evidence="1">
    <location>
        <begin position="33"/>
        <end position="44"/>
    </location>
</feature>
<feature type="domain" description="DUF1985" evidence="3">
    <location>
        <begin position="253"/>
        <end position="396"/>
    </location>
</feature>
<dbReference type="Pfam" id="PF09331">
    <property type="entry name" value="DUF1985"/>
    <property type="match status" value="1"/>
</dbReference>
<evidence type="ECO:0000313" key="4">
    <source>
        <dbReference type="Proteomes" id="UP000504610"/>
    </source>
</evidence>
<proteinExistence type="predicted"/>
<sequence length="883" mass="99546">MSPKTRLAEKKEKAGASEKKKNAAVKRKEAAAKRRAAVKKKREASKRSETTKKKRKRDSGLDGGSSSNPTKRTRNRVRETAGSPPENEGVHSPTPNPTTPRPVSPSQPEKSPTPTHAANEAENPQQPRVTSGSSTKSPSHRVDEQNDEEIGSNNRDPNTPEVAVDNEAPRTVERDMTVEADRPAGFFFNPSDYQKGCKLSSRCRQHDFLTMLNAVDKFDASEKSWFQDHPQFKHIFHMDCTSTRKMMGLWMLLLRTMHTGKGRQAWFGVNGVPVRYSIREHSLISGLYCHSYPENYQKIGNMKFARKYFKVKKTKDGKEKGLQVTEEDVKEKLQKMKFDGSGDRLRMLVLYFLARVLRGRSKANYFIEYFLLQAVEDLEFCTKFPWGRYTFEDCMKEIFHVRDHFRDGIPEEAQWPFPGFINPLEILAFECIPVLREKFREPVPNCLDGCPRMCKWRFKRTGTTGFPLDMIYRTLGETKEIISILEPVGYELDLLYQIMDEGTFADLELKDDSDTPDIAVDSWNMILLQPGSKIFWPDLYEMDVRTREQQEEAGGEAGGEAGRERLRELEAGGNAGVEAGGEPGGEAGGEPGGEAGRERLRELELKLNKRMDDGFALRDEKIRLLTARVKELEEDKIQRENWSFQVETDYVSGGRRREGEMHGDKVGDKEADKEDGEGDKEEGDEEDGDEGDKGDDEADKEEGDEEDGDEGDKDDDEADKEEGDEEDGDEGDKDDDEADKEDGDEADKDGEDGDEVDSDDDEADKDGEDGDEVDSDDDEADKDGEDGEKQIEAEAEKDGEKQIEAEKDGETAAEKLVQDTEERFDEDGDEQSTLQIMADTAERFEKAAAEKAAADKTDSQDAGERPKRVSKVSHLLRSPFTPN</sequence>
<feature type="compositionally biased region" description="Basic and acidic residues" evidence="1">
    <location>
        <begin position="1"/>
        <end position="32"/>
    </location>
</feature>
<feature type="compositionally biased region" description="Polar residues" evidence="1">
    <location>
        <begin position="106"/>
        <end position="137"/>
    </location>
</feature>
<dbReference type="KEGG" id="rsz:130499076"/>
<feature type="compositionally biased region" description="Basic and acidic residues" evidence="1">
    <location>
        <begin position="846"/>
        <end position="867"/>
    </location>
</feature>
<feature type="compositionally biased region" description="Acidic residues" evidence="1">
    <location>
        <begin position="673"/>
        <end position="786"/>
    </location>
</feature>
<accession>A0A9W3CC06</accession>
<protein>
    <submittedName>
        <fullName evidence="5">Uncharacterized protein At3g43530-like</fullName>
    </submittedName>
</protein>
<feature type="compositionally biased region" description="Pro residues" evidence="1">
    <location>
        <begin position="94"/>
        <end position="105"/>
    </location>
</feature>
<evidence type="ECO:0000313" key="5">
    <source>
        <dbReference type="RefSeq" id="XP_056848958.1"/>
    </source>
</evidence>
<reference evidence="5" key="2">
    <citation type="submission" date="2025-08" db="UniProtKB">
        <authorList>
            <consortium name="RefSeq"/>
        </authorList>
    </citation>
    <scope>IDENTIFICATION</scope>
    <source>
        <tissue evidence="5">Leaf</tissue>
    </source>
</reference>
<feature type="region of interest" description="Disordered" evidence="1">
    <location>
        <begin position="846"/>
        <end position="883"/>
    </location>
</feature>
<dbReference type="Proteomes" id="UP000504610">
    <property type="component" value="Chromosome 8"/>
</dbReference>
<feature type="region of interest" description="Disordered" evidence="1">
    <location>
        <begin position="1"/>
        <end position="173"/>
    </location>
</feature>
<feature type="region of interest" description="Disordered" evidence="1">
    <location>
        <begin position="574"/>
        <end position="596"/>
    </location>
</feature>
<evidence type="ECO:0000256" key="1">
    <source>
        <dbReference type="SAM" id="MobiDB-lite"/>
    </source>
</evidence>
<dbReference type="PANTHER" id="PTHR48449">
    <property type="entry name" value="DUF1985 DOMAIN-CONTAINING PROTEIN"/>
    <property type="match status" value="1"/>
</dbReference>
<feature type="domain" description="DUF287" evidence="2">
    <location>
        <begin position="481"/>
        <end position="540"/>
    </location>
</feature>
<dbReference type="InterPro" id="IPR005048">
    <property type="entry name" value="DUF287"/>
</dbReference>
<reference evidence="4" key="1">
    <citation type="journal article" date="2019" name="Database">
        <title>The radish genome database (RadishGD): an integrated information resource for radish genomics.</title>
        <authorList>
            <person name="Yu H.J."/>
            <person name="Baek S."/>
            <person name="Lee Y.J."/>
            <person name="Cho A."/>
            <person name="Mun J.H."/>
        </authorList>
    </citation>
    <scope>NUCLEOTIDE SEQUENCE [LARGE SCALE GENOMIC DNA]</scope>
    <source>
        <strain evidence="4">cv. WK10039</strain>
    </source>
</reference>
<feature type="region of interest" description="Disordered" evidence="1">
    <location>
        <begin position="639"/>
        <end position="831"/>
    </location>
</feature>
<gene>
    <name evidence="5" type="primary">LOC130499076</name>
</gene>
<dbReference type="InterPro" id="IPR015410">
    <property type="entry name" value="DUF1985"/>
</dbReference>
<organism evidence="4 5">
    <name type="scientific">Raphanus sativus</name>
    <name type="common">Radish</name>
    <name type="synonym">Raphanus raphanistrum var. sativus</name>
    <dbReference type="NCBI Taxonomy" id="3726"/>
    <lineage>
        <taxon>Eukaryota</taxon>
        <taxon>Viridiplantae</taxon>
        <taxon>Streptophyta</taxon>
        <taxon>Embryophyta</taxon>
        <taxon>Tracheophyta</taxon>
        <taxon>Spermatophyta</taxon>
        <taxon>Magnoliopsida</taxon>
        <taxon>eudicotyledons</taxon>
        <taxon>Gunneridae</taxon>
        <taxon>Pentapetalae</taxon>
        <taxon>rosids</taxon>
        <taxon>malvids</taxon>
        <taxon>Brassicales</taxon>
        <taxon>Brassicaceae</taxon>
        <taxon>Brassiceae</taxon>
        <taxon>Raphanus</taxon>
    </lineage>
</organism>
<name>A0A9W3CC06_RAPSA</name>
<keyword evidence="4" id="KW-1185">Reference proteome</keyword>
<dbReference type="AlphaFoldDB" id="A0A9W3CC06"/>
<dbReference type="GeneID" id="130499076"/>
<feature type="compositionally biased region" description="Basic and acidic residues" evidence="1">
    <location>
        <begin position="655"/>
        <end position="672"/>
    </location>
</feature>
<evidence type="ECO:0000259" key="3">
    <source>
        <dbReference type="Pfam" id="PF09331"/>
    </source>
</evidence>
<feature type="compositionally biased region" description="Gly residues" evidence="1">
    <location>
        <begin position="574"/>
        <end position="594"/>
    </location>
</feature>
<evidence type="ECO:0000259" key="2">
    <source>
        <dbReference type="Pfam" id="PF03384"/>
    </source>
</evidence>
<dbReference type="PANTHER" id="PTHR48449:SF1">
    <property type="entry name" value="DUF1985 DOMAIN-CONTAINING PROTEIN"/>
    <property type="match status" value="1"/>
</dbReference>
<dbReference type="Pfam" id="PF03384">
    <property type="entry name" value="DUF287"/>
    <property type="match status" value="1"/>
</dbReference>